<organism evidence="2 3">
    <name type="scientific">Actinomycetospora straminea</name>
    <dbReference type="NCBI Taxonomy" id="663607"/>
    <lineage>
        <taxon>Bacteria</taxon>
        <taxon>Bacillati</taxon>
        <taxon>Actinomycetota</taxon>
        <taxon>Actinomycetes</taxon>
        <taxon>Pseudonocardiales</taxon>
        <taxon>Pseudonocardiaceae</taxon>
        <taxon>Actinomycetospora</taxon>
    </lineage>
</organism>
<dbReference type="Pfam" id="PF03861">
    <property type="entry name" value="ANTAR"/>
    <property type="match status" value="1"/>
</dbReference>
<dbReference type="InterPro" id="IPR005561">
    <property type="entry name" value="ANTAR"/>
</dbReference>
<dbReference type="Proteomes" id="UP001500457">
    <property type="component" value="Unassembled WGS sequence"/>
</dbReference>
<dbReference type="Gene3D" id="1.10.10.10">
    <property type="entry name" value="Winged helix-like DNA-binding domain superfamily/Winged helix DNA-binding domain"/>
    <property type="match status" value="1"/>
</dbReference>
<sequence length="260" mass="27057">MSSAPATRPSPLEFSAVARVLSAPVGASGGVVDVLDHVAHAALTMIEGAEVVSVSLRLRDGTFSTPATTDDLGRRLDQAQYESGEGPSLTATAASGLGLAYHPDLAVPDHPVDGEAAPADAGEAAWPSWGPQALALGVRCVLSTGVFPDSDPPRQAALTCYSTSPHGLDHADRDTALLLASFAGMALSHTAARTAAELEAAHLREALSSRDVIGQAKGILMERHGYDADKAFRALSRASQHLNTKLRDIAETVARRRAEL</sequence>
<dbReference type="InterPro" id="IPR011006">
    <property type="entry name" value="CheY-like_superfamily"/>
</dbReference>
<evidence type="ECO:0000313" key="3">
    <source>
        <dbReference type="Proteomes" id="UP001500457"/>
    </source>
</evidence>
<accession>A0ABP9F1S8</accession>
<comment type="caution">
    <text evidence="2">The sequence shown here is derived from an EMBL/GenBank/DDBJ whole genome shotgun (WGS) entry which is preliminary data.</text>
</comment>
<gene>
    <name evidence="2" type="ORF">GCM10023203_51650</name>
</gene>
<dbReference type="InterPro" id="IPR036388">
    <property type="entry name" value="WH-like_DNA-bd_sf"/>
</dbReference>
<dbReference type="InterPro" id="IPR012074">
    <property type="entry name" value="GAF_ANTAR"/>
</dbReference>
<dbReference type="SMART" id="SM01012">
    <property type="entry name" value="ANTAR"/>
    <property type="match status" value="1"/>
</dbReference>
<evidence type="ECO:0000259" key="1">
    <source>
        <dbReference type="PROSITE" id="PS50921"/>
    </source>
</evidence>
<feature type="domain" description="ANTAR" evidence="1">
    <location>
        <begin position="193"/>
        <end position="254"/>
    </location>
</feature>
<keyword evidence="3" id="KW-1185">Reference proteome</keyword>
<protein>
    <submittedName>
        <fullName evidence="2">GAF and ANTAR domain-containing protein</fullName>
    </submittedName>
</protein>
<dbReference type="EMBL" id="BAABHQ010000021">
    <property type="protein sequence ID" value="GAA4891601.1"/>
    <property type="molecule type" value="Genomic_DNA"/>
</dbReference>
<proteinExistence type="predicted"/>
<dbReference type="SUPFAM" id="SSF52172">
    <property type="entry name" value="CheY-like"/>
    <property type="match status" value="1"/>
</dbReference>
<dbReference type="SUPFAM" id="SSF55781">
    <property type="entry name" value="GAF domain-like"/>
    <property type="match status" value="1"/>
</dbReference>
<dbReference type="RefSeq" id="WP_274233305.1">
    <property type="nucleotide sequence ID" value="NZ_BAABHQ010000021.1"/>
</dbReference>
<reference evidence="3" key="1">
    <citation type="journal article" date="2019" name="Int. J. Syst. Evol. Microbiol.">
        <title>The Global Catalogue of Microorganisms (GCM) 10K type strain sequencing project: providing services to taxonomists for standard genome sequencing and annotation.</title>
        <authorList>
            <consortium name="The Broad Institute Genomics Platform"/>
            <consortium name="The Broad Institute Genome Sequencing Center for Infectious Disease"/>
            <person name="Wu L."/>
            <person name="Ma J."/>
        </authorList>
    </citation>
    <scope>NUCLEOTIDE SEQUENCE [LARGE SCALE GENOMIC DNA]</scope>
    <source>
        <strain evidence="3">JCM 17983</strain>
    </source>
</reference>
<evidence type="ECO:0000313" key="2">
    <source>
        <dbReference type="EMBL" id="GAA4891601.1"/>
    </source>
</evidence>
<dbReference type="PROSITE" id="PS50921">
    <property type="entry name" value="ANTAR"/>
    <property type="match status" value="1"/>
</dbReference>
<dbReference type="PIRSF" id="PIRSF036625">
    <property type="entry name" value="GAF_ANTAR"/>
    <property type="match status" value="1"/>
</dbReference>
<name>A0ABP9F1S8_9PSEU</name>